<dbReference type="SMART" id="SM00850">
    <property type="entry name" value="LytTR"/>
    <property type="match status" value="1"/>
</dbReference>
<dbReference type="GO" id="GO:0003677">
    <property type="term" value="F:DNA binding"/>
    <property type="evidence" value="ECO:0007669"/>
    <property type="project" value="InterPro"/>
</dbReference>
<dbReference type="PATRIC" id="fig|1293598.4.peg.1960"/>
<dbReference type="PROSITE" id="PS50930">
    <property type="entry name" value="HTH_LYTTR"/>
    <property type="match status" value="1"/>
</dbReference>
<organism evidence="2 3">
    <name type="scientific">Lacticaseibacillus saniviri JCM 17471 = DSM 24301</name>
    <dbReference type="NCBI Taxonomy" id="1293598"/>
    <lineage>
        <taxon>Bacteria</taxon>
        <taxon>Bacillati</taxon>
        <taxon>Bacillota</taxon>
        <taxon>Bacilli</taxon>
        <taxon>Lactobacillales</taxon>
        <taxon>Lactobacillaceae</taxon>
        <taxon>Lacticaseibacillus</taxon>
    </lineage>
</organism>
<evidence type="ECO:0000313" key="2">
    <source>
        <dbReference type="EMBL" id="KRO18087.1"/>
    </source>
</evidence>
<reference evidence="2 3" key="1">
    <citation type="journal article" date="2015" name="Genome Announc.">
        <title>Expanding the biotechnology potential of lactobacilli through comparative genomics of 213 strains and associated genera.</title>
        <authorList>
            <person name="Sun Z."/>
            <person name="Harris H.M."/>
            <person name="McCann A."/>
            <person name="Guo C."/>
            <person name="Argimon S."/>
            <person name="Zhang W."/>
            <person name="Yang X."/>
            <person name="Jeffery I.B."/>
            <person name="Cooney J.C."/>
            <person name="Kagawa T.F."/>
            <person name="Liu W."/>
            <person name="Song Y."/>
            <person name="Salvetti E."/>
            <person name="Wrobel A."/>
            <person name="Rasinkangas P."/>
            <person name="Parkhill J."/>
            <person name="Rea M.C."/>
            <person name="O'Sullivan O."/>
            <person name="Ritari J."/>
            <person name="Douillard F.P."/>
            <person name="Paul Ross R."/>
            <person name="Yang R."/>
            <person name="Briner A.E."/>
            <person name="Felis G.E."/>
            <person name="de Vos W.M."/>
            <person name="Barrangou R."/>
            <person name="Klaenhammer T.R."/>
            <person name="Caufield P.W."/>
            <person name="Cui Y."/>
            <person name="Zhang H."/>
            <person name="O'Toole P.W."/>
        </authorList>
    </citation>
    <scope>NUCLEOTIDE SEQUENCE [LARGE SCALE GENOMIC DNA]</scope>
    <source>
        <strain evidence="2 3">DSM 24301</strain>
    </source>
</reference>
<gene>
    <name evidence="2" type="ORF">IV56_GL001884</name>
</gene>
<feature type="domain" description="HTH LytTR-type" evidence="1">
    <location>
        <begin position="46"/>
        <end position="150"/>
    </location>
</feature>
<dbReference type="PANTHER" id="PTHR37299">
    <property type="entry name" value="TRANSCRIPTIONAL REGULATOR-RELATED"/>
    <property type="match status" value="1"/>
</dbReference>
<dbReference type="InterPro" id="IPR007492">
    <property type="entry name" value="LytTR_DNA-bd_dom"/>
</dbReference>
<dbReference type="Pfam" id="PF04397">
    <property type="entry name" value="LytTR"/>
    <property type="match status" value="1"/>
</dbReference>
<dbReference type="AlphaFoldDB" id="A0A0R2MX39"/>
<name>A0A0R2MX39_9LACO</name>
<evidence type="ECO:0000313" key="3">
    <source>
        <dbReference type="Proteomes" id="UP000050969"/>
    </source>
</evidence>
<dbReference type="Gene3D" id="2.40.50.1020">
    <property type="entry name" value="LytTr DNA-binding domain"/>
    <property type="match status" value="1"/>
</dbReference>
<dbReference type="STRING" id="1293598.IV56_GL001884"/>
<dbReference type="GO" id="GO:0000156">
    <property type="term" value="F:phosphorelay response regulator activity"/>
    <property type="evidence" value="ECO:0007669"/>
    <property type="project" value="InterPro"/>
</dbReference>
<dbReference type="EMBL" id="JQCE01000006">
    <property type="protein sequence ID" value="KRO18087.1"/>
    <property type="molecule type" value="Genomic_DNA"/>
</dbReference>
<accession>A0A0R2MX39</accession>
<evidence type="ECO:0000259" key="1">
    <source>
        <dbReference type="PROSITE" id="PS50930"/>
    </source>
</evidence>
<comment type="caution">
    <text evidence="2">The sequence shown here is derived from an EMBL/GenBank/DDBJ whole genome shotgun (WGS) entry which is preliminary data.</text>
</comment>
<dbReference type="Proteomes" id="UP000050969">
    <property type="component" value="Unassembled WGS sequence"/>
</dbReference>
<dbReference type="RefSeq" id="WP_054777492.1">
    <property type="nucleotide sequence ID" value="NZ_BBBX01000014.1"/>
</dbReference>
<proteinExistence type="predicted"/>
<dbReference type="InterPro" id="IPR046947">
    <property type="entry name" value="LytR-like"/>
</dbReference>
<protein>
    <recommendedName>
        <fullName evidence="1">HTH LytTR-type domain-containing protein</fullName>
    </recommendedName>
</protein>
<keyword evidence="3" id="KW-1185">Reference proteome</keyword>
<sequence length="150" mass="16709">MKISFEQDASLSADQIEVLVRAADTNPDVLDLLAQLNQLNKQAHTLPITVDDQVIVIPISEIVAIEVLSEQLTIHTLHREYLTRGHLKDVVEKLDPVTFVRISRSAVLNLNQLNLLEPEFSGNLLAKMKTGLSLTVSRKYVSELKKALGM</sequence>
<dbReference type="OrthoDB" id="2136316at2"/>
<dbReference type="PANTHER" id="PTHR37299:SF1">
    <property type="entry name" value="STAGE 0 SPORULATION PROTEIN A HOMOLOG"/>
    <property type="match status" value="1"/>
</dbReference>